<evidence type="ECO:0000256" key="1">
    <source>
        <dbReference type="ARBA" id="ARBA00022499"/>
    </source>
</evidence>
<dbReference type="InterPro" id="IPR021893">
    <property type="entry name" value="ZMYM2-like_C"/>
</dbReference>
<dbReference type="Proteomes" id="UP000215902">
    <property type="component" value="Unassembled WGS sequence"/>
</dbReference>
<evidence type="ECO:0000313" key="6">
    <source>
        <dbReference type="EMBL" id="PAA71088.1"/>
    </source>
</evidence>
<reference evidence="6 7" key="1">
    <citation type="submission" date="2017-06" db="EMBL/GenBank/DDBJ databases">
        <title>A platform for efficient transgenesis in Macrostomum lignano, a flatworm model organism for stem cell research.</title>
        <authorList>
            <person name="Berezikov E."/>
        </authorList>
    </citation>
    <scope>NUCLEOTIDE SEQUENCE [LARGE SCALE GENOMIC DNA]</scope>
    <source>
        <strain evidence="6">DV1</strain>
        <tissue evidence="6">Whole organism</tissue>
    </source>
</reference>
<evidence type="ECO:0000259" key="5">
    <source>
        <dbReference type="Pfam" id="PF12012"/>
    </source>
</evidence>
<dbReference type="GO" id="GO:0006310">
    <property type="term" value="P:DNA recombination"/>
    <property type="evidence" value="ECO:0007669"/>
    <property type="project" value="UniProtKB-KW"/>
</dbReference>
<dbReference type="InterPro" id="IPR013762">
    <property type="entry name" value="Integrase-like_cat_sf"/>
</dbReference>
<dbReference type="GO" id="GO:0015074">
    <property type="term" value="P:DNA integration"/>
    <property type="evidence" value="ECO:0007669"/>
    <property type="project" value="InterPro"/>
</dbReference>
<name>A0A267FBF1_9PLAT</name>
<keyword evidence="7" id="KW-1185">Reference proteome</keyword>
<dbReference type="OrthoDB" id="10067014at2759"/>
<evidence type="ECO:0000313" key="7">
    <source>
        <dbReference type="Proteomes" id="UP000215902"/>
    </source>
</evidence>
<feature type="domain" description="ZMYM2-like/QRICH1 C-terminal" evidence="5">
    <location>
        <begin position="277"/>
        <end position="351"/>
    </location>
</feature>
<accession>A0A267FBF1</accession>
<evidence type="ECO:0000256" key="3">
    <source>
        <dbReference type="ARBA" id="ARBA00022843"/>
    </source>
</evidence>
<evidence type="ECO:0000256" key="2">
    <source>
        <dbReference type="ARBA" id="ARBA00022553"/>
    </source>
</evidence>
<comment type="caution">
    <text evidence="6">The sequence shown here is derived from an EMBL/GenBank/DDBJ whole genome shotgun (WGS) entry which is preliminary data.</text>
</comment>
<dbReference type="GO" id="GO:0003677">
    <property type="term" value="F:DNA binding"/>
    <property type="evidence" value="ECO:0007669"/>
    <property type="project" value="InterPro"/>
</dbReference>
<keyword evidence="2" id="KW-0597">Phosphoprotein</keyword>
<keyword evidence="1" id="KW-1017">Isopeptide bond</keyword>
<dbReference type="InterPro" id="IPR011010">
    <property type="entry name" value="DNA_brk_join_enz"/>
</dbReference>
<dbReference type="PANTHER" id="PTHR21446">
    <property type="entry name" value="DUF3504 DOMAIN-CONTAINING PROTEIN"/>
    <property type="match status" value="1"/>
</dbReference>
<dbReference type="CDD" id="cd00397">
    <property type="entry name" value="DNA_BRE_C"/>
    <property type="match status" value="1"/>
</dbReference>
<dbReference type="SUPFAM" id="SSF56349">
    <property type="entry name" value="DNA breaking-rejoining enzymes"/>
    <property type="match status" value="1"/>
</dbReference>
<keyword evidence="3" id="KW-0832">Ubl conjugation</keyword>
<keyword evidence="4" id="KW-0233">DNA recombination</keyword>
<protein>
    <recommendedName>
        <fullName evidence="5">ZMYM2-like/QRICH1 C-terminal domain-containing protein</fullName>
    </recommendedName>
</protein>
<dbReference type="Gene3D" id="1.10.443.10">
    <property type="entry name" value="Intergrase catalytic core"/>
    <property type="match status" value="1"/>
</dbReference>
<dbReference type="AlphaFoldDB" id="A0A267FBF1"/>
<sequence>MASVIDSALNPPLIDFRYATVSGLSGDEMFIESVSSNFERTGDDLTALIADCTFSEELEKLFSSDPETLCNLDELESLAAQLERDNECHSTVSKEKAVINRLTAWLAKNNLKVDYATASVEEIAKWVRYFYATLRKSDGSFYSPNTIVGIRAALFRYFMKLRGLNIIAHEAFHSANLMVKNVCNAYLKSGGRVQHYEAIESDDLVKLASYFDRSTPTRLQEEVYFNVLFYFGNRGREWLRGLTVRSFREKALSNGAMAIELQGSTSKNVKGSSDMRLCDDNKQALMVAKPESRHCPVQAFQLYLSKITAVPGWNQEDFFLRPKPRVNADGIWYTKVPVGINTLGPLLKKISSNANLSKMYTPHCVRPTVVTELREAGFSVEKIAEVTGHKNSASVERYIRRGKKRDSIMAGMSDQLTVALAGTMPAPSSTLSEAPARAVTTTDPCALSDAPTRAVATTDPCGSASMSTVKKSLVVEESTTTLVAAPTKRMKILANGETNMLCSLFSSKCREGCE</sequence>
<evidence type="ECO:0000256" key="4">
    <source>
        <dbReference type="ARBA" id="ARBA00023172"/>
    </source>
</evidence>
<dbReference type="Pfam" id="PF12012">
    <property type="entry name" value="DUF3504"/>
    <property type="match status" value="1"/>
</dbReference>
<dbReference type="EMBL" id="NIVC01001186">
    <property type="protein sequence ID" value="PAA71088.1"/>
    <property type="molecule type" value="Genomic_DNA"/>
</dbReference>
<dbReference type="PANTHER" id="PTHR21446:SF12">
    <property type="entry name" value="POTASSIUM CHANNEL TETRAMERIZATION DOMAIN CONTAINING 1"/>
    <property type="match status" value="1"/>
</dbReference>
<proteinExistence type="predicted"/>
<dbReference type="InterPro" id="IPR052787">
    <property type="entry name" value="MAVS"/>
</dbReference>
<organism evidence="6 7">
    <name type="scientific">Macrostomum lignano</name>
    <dbReference type="NCBI Taxonomy" id="282301"/>
    <lineage>
        <taxon>Eukaryota</taxon>
        <taxon>Metazoa</taxon>
        <taxon>Spiralia</taxon>
        <taxon>Lophotrochozoa</taxon>
        <taxon>Platyhelminthes</taxon>
        <taxon>Rhabditophora</taxon>
        <taxon>Macrostomorpha</taxon>
        <taxon>Macrostomida</taxon>
        <taxon>Macrostomidae</taxon>
        <taxon>Macrostomum</taxon>
    </lineage>
</organism>
<gene>
    <name evidence="6" type="ORF">BOX15_Mlig005367g4</name>
</gene>